<evidence type="ECO:0000313" key="1">
    <source>
        <dbReference type="EMBL" id="GFY76931.1"/>
    </source>
</evidence>
<accession>A0A8X6YPR8</accession>
<reference evidence="1" key="1">
    <citation type="submission" date="2020-08" db="EMBL/GenBank/DDBJ databases">
        <title>Multicomponent nature underlies the extraordinary mechanical properties of spider dragline silk.</title>
        <authorList>
            <person name="Kono N."/>
            <person name="Nakamura H."/>
            <person name="Mori M."/>
            <person name="Yoshida Y."/>
            <person name="Ohtoshi R."/>
            <person name="Malay A.D."/>
            <person name="Moran D.A.P."/>
            <person name="Tomita M."/>
            <person name="Numata K."/>
            <person name="Arakawa K."/>
        </authorList>
    </citation>
    <scope>NUCLEOTIDE SEQUENCE</scope>
</reference>
<name>A0A8X6YPR8_9ARAC</name>
<dbReference type="Proteomes" id="UP000886998">
    <property type="component" value="Unassembled WGS sequence"/>
</dbReference>
<proteinExistence type="predicted"/>
<organism evidence="1 2">
    <name type="scientific">Trichonephila inaurata madagascariensis</name>
    <dbReference type="NCBI Taxonomy" id="2747483"/>
    <lineage>
        <taxon>Eukaryota</taxon>
        <taxon>Metazoa</taxon>
        <taxon>Ecdysozoa</taxon>
        <taxon>Arthropoda</taxon>
        <taxon>Chelicerata</taxon>
        <taxon>Arachnida</taxon>
        <taxon>Araneae</taxon>
        <taxon>Araneomorphae</taxon>
        <taxon>Entelegynae</taxon>
        <taxon>Araneoidea</taxon>
        <taxon>Nephilidae</taxon>
        <taxon>Trichonephila</taxon>
        <taxon>Trichonephila inaurata</taxon>
    </lineage>
</organism>
<sequence length="104" mass="12143">MKHKSMRLGSAPRKRGFRRELGCIRDRLNVMGKTFRCGLFFLRITQNVPQAKRLDCPIYSSPCPKSHKPMARIENFIAGVHRFTLYFHYGPACKMMLYIKVFSS</sequence>
<comment type="caution">
    <text evidence="1">The sequence shown here is derived from an EMBL/GenBank/DDBJ whole genome shotgun (WGS) entry which is preliminary data.</text>
</comment>
<evidence type="ECO:0000313" key="2">
    <source>
        <dbReference type="Proteomes" id="UP000886998"/>
    </source>
</evidence>
<keyword evidence="2" id="KW-1185">Reference proteome</keyword>
<protein>
    <submittedName>
        <fullName evidence="1">Uncharacterized protein</fullName>
    </submittedName>
</protein>
<gene>
    <name evidence="1" type="ORF">TNIN_53321</name>
</gene>
<dbReference type="EMBL" id="BMAV01022232">
    <property type="protein sequence ID" value="GFY76931.1"/>
    <property type="molecule type" value="Genomic_DNA"/>
</dbReference>
<dbReference type="AlphaFoldDB" id="A0A8X6YPR8"/>